<dbReference type="InterPro" id="IPR032387">
    <property type="entry name" value="ACAS_N"/>
</dbReference>
<dbReference type="InterPro" id="IPR011904">
    <property type="entry name" value="Ac_CoA_lig"/>
</dbReference>
<evidence type="ECO:0000313" key="12">
    <source>
        <dbReference type="Proteomes" id="UP000230779"/>
    </source>
</evidence>
<comment type="caution">
    <text evidence="11">The sequence shown here is derived from an EMBL/GenBank/DDBJ whole genome shotgun (WGS) entry which is preliminary data.</text>
</comment>
<dbReference type="Pfam" id="PF16177">
    <property type="entry name" value="ACAS_N"/>
    <property type="match status" value="1"/>
</dbReference>
<dbReference type="PANTHER" id="PTHR24095:SF14">
    <property type="entry name" value="ACETYL-COENZYME A SYNTHETASE 1"/>
    <property type="match status" value="1"/>
</dbReference>
<sequence>MTEQNATQSPKTDQELTEVLLKEEKIYNPSEEVKQKATVKNWEEAQAQALENPEAFWEEAAKELEWEKPWKKVLDESKKPFFTWFKGAKGNIFFNALERHQKTAVKNKIAYIAENERGEKRTLTYGELYQEVNKLAGAFQKLGLKKGDRVTVYLPNMPEVAMTMLACAKLGAIHSVVYAGFSFMALRDRIQDAGSKIVVTSDGILRRGKAINLKDTIDKAVAEGCPSVQHVVVVRHTGEKIEMKEGRDHWFDEISQAAKEEVKTEVLKTSDPLFILYTSGTTAKPKGVVHDHGGYMVGVNRTIKWVFDLKEDDIYWCTADPGWITGHSYIIYGPLMAGVTSIMYEGVPDYPQNDHIWEIVERNKVTILYTAPTLVRMMMKYGEEPPKKHDLSSLRLLGSVGEPINPEAWRWFHQVIGQERCPIMDTWWQTETGMFMVCPLPVTPLKAGSATKPFPGIKAAVVDKEGKPVPVGKGGFLIIENSWPAMLTTLWQNPKRYKETYWEKIPGGYYTTGDVARIDQDGYYWLQGRADDVMNISGHRIGTAEIESALASHEAVVEAGVIGKPHPVKGESAKAFVILKQGFAPSDELIDSLRKQVRTVLGPIAIVEEISFVDKLPKTRSGKIMRRVLKAQELGLPLGDISTLED</sequence>
<dbReference type="PANTHER" id="PTHR24095">
    <property type="entry name" value="ACETYL-COENZYME A SYNTHETASE"/>
    <property type="match status" value="1"/>
</dbReference>
<dbReference type="Pfam" id="PF13193">
    <property type="entry name" value="AMP-binding_C"/>
    <property type="match status" value="1"/>
</dbReference>
<dbReference type="GO" id="GO:0003987">
    <property type="term" value="F:acetate-CoA ligase activity"/>
    <property type="evidence" value="ECO:0007669"/>
    <property type="project" value="UniProtKB-UniRule"/>
</dbReference>
<evidence type="ECO:0000259" key="10">
    <source>
        <dbReference type="Pfam" id="PF16177"/>
    </source>
</evidence>
<evidence type="ECO:0000256" key="1">
    <source>
        <dbReference type="ARBA" id="ARBA00006432"/>
    </source>
</evidence>
<feature type="domain" description="AMP-binding enzyme C-terminal" evidence="9">
    <location>
        <begin position="545"/>
        <end position="623"/>
    </location>
</feature>
<dbReference type="EMBL" id="PFMD01000071">
    <property type="protein sequence ID" value="PIY95690.1"/>
    <property type="molecule type" value="Genomic_DNA"/>
</dbReference>
<dbReference type="CDD" id="cd05966">
    <property type="entry name" value="ACS"/>
    <property type="match status" value="1"/>
</dbReference>
<name>A0A2M7RG28_9BACT</name>
<dbReference type="GO" id="GO:0005829">
    <property type="term" value="C:cytosol"/>
    <property type="evidence" value="ECO:0007669"/>
    <property type="project" value="TreeGrafter"/>
</dbReference>
<dbReference type="SUPFAM" id="SSF56801">
    <property type="entry name" value="Acetyl-CoA synthetase-like"/>
    <property type="match status" value="1"/>
</dbReference>
<evidence type="ECO:0000256" key="7">
    <source>
        <dbReference type="NCBIfam" id="TIGR02188"/>
    </source>
</evidence>
<dbReference type="Gene3D" id="3.30.300.30">
    <property type="match status" value="1"/>
</dbReference>
<evidence type="ECO:0000256" key="5">
    <source>
        <dbReference type="ARBA" id="ARBA00022840"/>
    </source>
</evidence>
<feature type="domain" description="AMP-dependent synthetase/ligase" evidence="8">
    <location>
        <begin position="103"/>
        <end position="481"/>
    </location>
</feature>
<dbReference type="InterPro" id="IPR000873">
    <property type="entry name" value="AMP-dep_synth/lig_dom"/>
</dbReference>
<keyword evidence="4" id="KW-0547">Nucleotide-binding</keyword>
<organism evidence="11 12">
    <name type="scientific">Candidatus Kerfeldbacteria bacterium CG_4_10_14_0_8_um_filter_42_10</name>
    <dbReference type="NCBI Taxonomy" id="2014248"/>
    <lineage>
        <taxon>Bacteria</taxon>
        <taxon>Candidatus Kerfeldiibacteriota</taxon>
    </lineage>
</organism>
<feature type="domain" description="Acetyl-coenzyme A synthetase N-terminal" evidence="10">
    <location>
        <begin position="43"/>
        <end position="96"/>
    </location>
</feature>
<evidence type="ECO:0000256" key="2">
    <source>
        <dbReference type="ARBA" id="ARBA00013275"/>
    </source>
</evidence>
<evidence type="ECO:0000256" key="3">
    <source>
        <dbReference type="ARBA" id="ARBA00022598"/>
    </source>
</evidence>
<protein>
    <recommendedName>
        <fullName evidence="2 7">Acetate--CoA ligase</fullName>
        <ecNumber evidence="2 7">6.2.1.1</ecNumber>
    </recommendedName>
</protein>
<reference evidence="11 12" key="1">
    <citation type="submission" date="2017-09" db="EMBL/GenBank/DDBJ databases">
        <title>Depth-based differentiation of microbial function through sediment-hosted aquifers and enrichment of novel symbionts in the deep terrestrial subsurface.</title>
        <authorList>
            <person name="Probst A.J."/>
            <person name="Ladd B."/>
            <person name="Jarett J.K."/>
            <person name="Geller-Mcgrath D.E."/>
            <person name="Sieber C.M."/>
            <person name="Emerson J.B."/>
            <person name="Anantharaman K."/>
            <person name="Thomas B.C."/>
            <person name="Malmstrom R."/>
            <person name="Stieglmeier M."/>
            <person name="Klingl A."/>
            <person name="Woyke T."/>
            <person name="Ryan C.M."/>
            <person name="Banfield J.F."/>
        </authorList>
    </citation>
    <scope>NUCLEOTIDE SEQUENCE [LARGE SCALE GENOMIC DNA]</scope>
    <source>
        <strain evidence="11">CG_4_10_14_0_8_um_filter_42_10</strain>
    </source>
</reference>
<proteinExistence type="inferred from homology"/>
<keyword evidence="6" id="KW-0007">Acetylation</keyword>
<evidence type="ECO:0000259" key="8">
    <source>
        <dbReference type="Pfam" id="PF00501"/>
    </source>
</evidence>
<evidence type="ECO:0000313" key="11">
    <source>
        <dbReference type="EMBL" id="PIY95690.1"/>
    </source>
</evidence>
<evidence type="ECO:0000259" key="9">
    <source>
        <dbReference type="Pfam" id="PF13193"/>
    </source>
</evidence>
<dbReference type="AlphaFoldDB" id="A0A2M7RG28"/>
<dbReference type="GO" id="GO:0019427">
    <property type="term" value="P:acetyl-CoA biosynthetic process from acetate"/>
    <property type="evidence" value="ECO:0007669"/>
    <property type="project" value="UniProtKB-UniRule"/>
</dbReference>
<dbReference type="NCBIfam" id="TIGR02188">
    <property type="entry name" value="Ac_CoA_lig_AcsA"/>
    <property type="match status" value="1"/>
</dbReference>
<keyword evidence="3 11" id="KW-0436">Ligase</keyword>
<dbReference type="InterPro" id="IPR042099">
    <property type="entry name" value="ANL_N_sf"/>
</dbReference>
<dbReference type="GO" id="GO:0005524">
    <property type="term" value="F:ATP binding"/>
    <property type="evidence" value="ECO:0007669"/>
    <property type="project" value="UniProtKB-KW"/>
</dbReference>
<evidence type="ECO:0000256" key="4">
    <source>
        <dbReference type="ARBA" id="ARBA00022741"/>
    </source>
</evidence>
<dbReference type="FunFam" id="3.40.50.12780:FF:000001">
    <property type="entry name" value="Acetyl-coenzyme A synthetase"/>
    <property type="match status" value="1"/>
</dbReference>
<evidence type="ECO:0000256" key="6">
    <source>
        <dbReference type="ARBA" id="ARBA00022990"/>
    </source>
</evidence>
<dbReference type="EC" id="6.2.1.1" evidence="2 7"/>
<dbReference type="InterPro" id="IPR045851">
    <property type="entry name" value="AMP-bd_C_sf"/>
</dbReference>
<dbReference type="NCBIfam" id="NF001208">
    <property type="entry name" value="PRK00174.1"/>
    <property type="match status" value="1"/>
</dbReference>
<comment type="similarity">
    <text evidence="1">Belongs to the ATP-dependent AMP-binding enzyme family.</text>
</comment>
<dbReference type="Pfam" id="PF00501">
    <property type="entry name" value="AMP-binding"/>
    <property type="match status" value="1"/>
</dbReference>
<dbReference type="Gene3D" id="3.40.50.12780">
    <property type="entry name" value="N-terminal domain of ligase-like"/>
    <property type="match status" value="1"/>
</dbReference>
<dbReference type="GO" id="GO:0016208">
    <property type="term" value="F:AMP binding"/>
    <property type="evidence" value="ECO:0007669"/>
    <property type="project" value="InterPro"/>
</dbReference>
<keyword evidence="5" id="KW-0067">ATP-binding</keyword>
<gene>
    <name evidence="11" type="primary">acs</name>
    <name evidence="11" type="ORF">COY66_06200</name>
</gene>
<dbReference type="InterPro" id="IPR025110">
    <property type="entry name" value="AMP-bd_C"/>
</dbReference>
<dbReference type="Proteomes" id="UP000230779">
    <property type="component" value="Unassembled WGS sequence"/>
</dbReference>
<accession>A0A2M7RG28</accession>